<name>A0A8S5U501_9CAUD</name>
<dbReference type="EMBL" id="BK016013">
    <property type="protein sequence ID" value="DAF89553.1"/>
    <property type="molecule type" value="Genomic_DNA"/>
</dbReference>
<accession>A0A8S5U501</accession>
<evidence type="ECO:0000313" key="1">
    <source>
        <dbReference type="EMBL" id="DAF89553.1"/>
    </source>
</evidence>
<organism evidence="1">
    <name type="scientific">Siphoviridae sp. ctRSW19</name>
    <dbReference type="NCBI Taxonomy" id="2825503"/>
    <lineage>
        <taxon>Viruses</taxon>
        <taxon>Duplodnaviria</taxon>
        <taxon>Heunggongvirae</taxon>
        <taxon>Uroviricota</taxon>
        <taxon>Caudoviricetes</taxon>
    </lineage>
</organism>
<protein>
    <submittedName>
        <fullName evidence="1">Uncharacterized protein</fullName>
    </submittedName>
</protein>
<sequence length="116" mass="12496">MDKDRPTITMADETTLPCEFFGYAESLGVQYIDIPGSSLSELAQIFSNGEKTSAIKFVNSSETVVREGFTALVSLQRASVDNDTIRVALRRPYADAAAAAEAAEYRAALDILGIVT</sequence>
<reference evidence="1" key="1">
    <citation type="journal article" date="2021" name="Proc. Natl. Acad. Sci. U.S.A.">
        <title>A Catalog of Tens of Thousands of Viruses from Human Metagenomes Reveals Hidden Associations with Chronic Diseases.</title>
        <authorList>
            <person name="Tisza M.J."/>
            <person name="Buck C.B."/>
        </authorList>
    </citation>
    <scope>NUCLEOTIDE SEQUENCE</scope>
    <source>
        <strain evidence="1">CtRSW19</strain>
    </source>
</reference>
<proteinExistence type="predicted"/>